<dbReference type="InterPro" id="IPR010982">
    <property type="entry name" value="Lambda_DNA-bd_dom_sf"/>
</dbReference>
<dbReference type="GO" id="GO:0003677">
    <property type="term" value="F:DNA binding"/>
    <property type="evidence" value="ECO:0007669"/>
    <property type="project" value="InterPro"/>
</dbReference>
<dbReference type="InterPro" id="IPR043917">
    <property type="entry name" value="DUF5753"/>
</dbReference>
<dbReference type="EMBL" id="FWYC01000005">
    <property type="protein sequence ID" value="SMC85554.1"/>
    <property type="molecule type" value="Genomic_DNA"/>
</dbReference>
<dbReference type="SUPFAM" id="SSF47413">
    <property type="entry name" value="lambda repressor-like DNA-binding domains"/>
    <property type="match status" value="1"/>
</dbReference>
<dbReference type="AlphaFoldDB" id="A0A1W2CKP6"/>
<accession>A0A1W2CKP6</accession>
<gene>
    <name evidence="2" type="ORF">SAMN05660733_02120</name>
</gene>
<dbReference type="CDD" id="cd00093">
    <property type="entry name" value="HTH_XRE"/>
    <property type="match status" value="1"/>
</dbReference>
<dbReference type="SMART" id="SM00530">
    <property type="entry name" value="HTH_XRE"/>
    <property type="match status" value="1"/>
</dbReference>
<feature type="domain" description="HTH cro/C1-type" evidence="1">
    <location>
        <begin position="18"/>
        <end position="71"/>
    </location>
</feature>
<reference evidence="3" key="1">
    <citation type="submission" date="2017-04" db="EMBL/GenBank/DDBJ databases">
        <authorList>
            <person name="Varghese N."/>
            <person name="Submissions S."/>
        </authorList>
    </citation>
    <scope>NUCLEOTIDE SEQUENCE [LARGE SCALE GENOMIC DNA]</scope>
    <source>
        <strain evidence="3">DSM 44073</strain>
    </source>
</reference>
<dbReference type="RefSeq" id="WP_030475118.1">
    <property type="nucleotide sequence ID" value="NZ_FWYC01000005.1"/>
</dbReference>
<dbReference type="Gene3D" id="1.10.260.40">
    <property type="entry name" value="lambda repressor-like DNA-binding domains"/>
    <property type="match status" value="1"/>
</dbReference>
<evidence type="ECO:0000313" key="2">
    <source>
        <dbReference type="EMBL" id="SMC85554.1"/>
    </source>
</evidence>
<sequence length="300" mass="33401">MKNDFRASMAERSVGRVLRRWRDNLGLSLAEASAKARFSSAKLSMIENAVQPLDPLDIMVLGHVYGVPNDVWKQEVRRAEPPSSKRAIPSTPTNSLTLNAAEDVDEVYLEAATLRVFGADIIPRCLQTPGYRLAAREMGRPTYAADDAARRAEVHESWIERLSAPKSQRAVEVLLTKDALRRVAGDPDTTNAALVQLVQLSELERFTVQVLAHESHLDTQQESSYVHLGFPHRQHNDVVYVEDASNCQYVEDPTVCRLIQQGFKALQRTALDPSQSVELIAEIASSLTFDPSDRARVRAS</sequence>
<dbReference type="InterPro" id="IPR001387">
    <property type="entry name" value="Cro/C1-type_HTH"/>
</dbReference>
<proteinExistence type="predicted"/>
<dbReference type="Pfam" id="PF13560">
    <property type="entry name" value="HTH_31"/>
    <property type="match status" value="1"/>
</dbReference>
<evidence type="ECO:0000313" key="3">
    <source>
        <dbReference type="Proteomes" id="UP000192840"/>
    </source>
</evidence>
<dbReference type="STRING" id="40571.SAMN05660733_02120"/>
<organism evidence="2 3">
    <name type="scientific">Lentzea albidocapillata</name>
    <dbReference type="NCBI Taxonomy" id="40571"/>
    <lineage>
        <taxon>Bacteria</taxon>
        <taxon>Bacillati</taxon>
        <taxon>Actinomycetota</taxon>
        <taxon>Actinomycetes</taxon>
        <taxon>Pseudonocardiales</taxon>
        <taxon>Pseudonocardiaceae</taxon>
        <taxon>Lentzea</taxon>
    </lineage>
</organism>
<evidence type="ECO:0000259" key="1">
    <source>
        <dbReference type="PROSITE" id="PS50943"/>
    </source>
</evidence>
<protein>
    <submittedName>
        <fullName evidence="2">Helix-turn-helix domain-containing protein</fullName>
    </submittedName>
</protein>
<keyword evidence="3" id="KW-1185">Reference proteome</keyword>
<name>A0A1W2CKP6_9PSEU</name>
<dbReference type="OrthoDB" id="3700527at2"/>
<dbReference type="Proteomes" id="UP000192840">
    <property type="component" value="Unassembled WGS sequence"/>
</dbReference>
<dbReference type="Pfam" id="PF19054">
    <property type="entry name" value="DUF5753"/>
    <property type="match status" value="1"/>
</dbReference>
<dbReference type="PROSITE" id="PS50943">
    <property type="entry name" value="HTH_CROC1"/>
    <property type="match status" value="1"/>
</dbReference>